<sequence length="260" mass="28255">MRESGRRSGAYGHDAGPVVGVDTGTSTAGLGDPLTVDDRHPQGDRRSTLLAGDRRRLGDAARDQLVRQGFQCGQVVVGAFGDTSHHRRPIIRGMVEETVGHHDCVEDEHGERRRRPVGHMTQCACRDRSVHEDVVTVAGEEQRHRPRPPVDDGREGSDEDRIEDVVEQRAVATASRLAAQSRQFGGFIGVRGGLGHEGMVRVARPPGNRFPFPRKCGPDLSALVRSFGGDREPLRKAPSWPAPTPPSPSPSMSPARRPTS</sequence>
<dbReference type="Proteomes" id="UP000009154">
    <property type="component" value="Chromosome"/>
</dbReference>
<dbReference type="EMBL" id="CP003119">
    <property type="protein sequence ID" value="AFA71325.1"/>
    <property type="molecule type" value="Genomic_DNA"/>
</dbReference>
<protein>
    <submittedName>
        <fullName evidence="2">Uncharacterized protein</fullName>
    </submittedName>
</protein>
<feature type="region of interest" description="Disordered" evidence="1">
    <location>
        <begin position="136"/>
        <end position="162"/>
    </location>
</feature>
<keyword evidence="3" id="KW-1185">Reference proteome</keyword>
<gene>
    <name evidence="2" type="ordered locus">GPOL_c02520</name>
</gene>
<feature type="compositionally biased region" description="Basic and acidic residues" evidence="1">
    <location>
        <begin position="36"/>
        <end position="47"/>
    </location>
</feature>
<feature type="compositionally biased region" description="Basic and acidic residues" evidence="1">
    <location>
        <begin position="136"/>
        <end position="156"/>
    </location>
</feature>
<evidence type="ECO:0000313" key="3">
    <source>
        <dbReference type="Proteomes" id="UP000009154"/>
    </source>
</evidence>
<evidence type="ECO:0000256" key="1">
    <source>
        <dbReference type="SAM" id="MobiDB-lite"/>
    </source>
</evidence>
<proteinExistence type="predicted"/>
<feature type="compositionally biased region" description="Pro residues" evidence="1">
    <location>
        <begin position="240"/>
        <end position="251"/>
    </location>
</feature>
<name>H6MS67_GORPV</name>
<dbReference type="AlphaFoldDB" id="H6MS67"/>
<organism evidence="2 3">
    <name type="scientific">Gordonia polyisoprenivorans (strain DSM 44266 / VH2)</name>
    <dbReference type="NCBI Taxonomy" id="1112204"/>
    <lineage>
        <taxon>Bacteria</taxon>
        <taxon>Bacillati</taxon>
        <taxon>Actinomycetota</taxon>
        <taxon>Actinomycetes</taxon>
        <taxon>Mycobacteriales</taxon>
        <taxon>Gordoniaceae</taxon>
        <taxon>Gordonia</taxon>
    </lineage>
</organism>
<feature type="region of interest" description="Disordered" evidence="1">
    <location>
        <begin position="223"/>
        <end position="260"/>
    </location>
</feature>
<dbReference type="KEGG" id="gpo:GPOL_c02520"/>
<evidence type="ECO:0000313" key="2">
    <source>
        <dbReference type="EMBL" id="AFA71325.1"/>
    </source>
</evidence>
<feature type="region of interest" description="Disordered" evidence="1">
    <location>
        <begin position="1"/>
        <end position="47"/>
    </location>
</feature>
<dbReference type="STRING" id="1112204.GPOL_c02520"/>
<accession>H6MS67</accession>
<dbReference type="HOGENOM" id="CLU_1068588_0_0_11"/>
<reference evidence="2 3" key="1">
    <citation type="journal article" date="2012" name="Appl. Environ. Microbiol.">
        <title>Involvement of two latex-clearing proteins during rubber degradation and insights into the subsequent degradation pathway revealed by the genome sequence of Gordonia polyisoprenivorans strain VH2.</title>
        <authorList>
            <person name="Hiessl S."/>
            <person name="Schuldes J."/>
            <person name="Thurmer A."/>
            <person name="Halbsguth T."/>
            <person name="Broker D."/>
            <person name="Angelov A."/>
            <person name="Liebl W."/>
            <person name="Daniel R."/>
            <person name="Steinbuchel A."/>
        </authorList>
    </citation>
    <scope>NUCLEOTIDE SEQUENCE [LARGE SCALE GENOMIC DNA]</scope>
    <source>
        <strain evidence="3">DSM 44266 / VH2</strain>
    </source>
</reference>